<keyword evidence="1" id="KW-0472">Membrane</keyword>
<name>A0ABQ1T0K0_9GAMM</name>
<evidence type="ECO:0000313" key="3">
    <source>
        <dbReference type="Proteomes" id="UP000606498"/>
    </source>
</evidence>
<dbReference type="RefSeq" id="WP_071237391.1">
    <property type="nucleotide sequence ID" value="NZ_AP024618.1"/>
</dbReference>
<evidence type="ECO:0000256" key="1">
    <source>
        <dbReference type="SAM" id="Phobius"/>
    </source>
</evidence>
<evidence type="ECO:0000313" key="2">
    <source>
        <dbReference type="EMBL" id="GGE71787.1"/>
    </source>
</evidence>
<comment type="caution">
    <text evidence="2">The sequence shown here is derived from an EMBL/GenBank/DDBJ whole genome shotgun (WGS) entry which is preliminary data.</text>
</comment>
<reference evidence="3" key="1">
    <citation type="journal article" date="2019" name="Int. J. Syst. Evol. Microbiol.">
        <title>The Global Catalogue of Microorganisms (GCM) 10K type strain sequencing project: providing services to taxonomists for standard genome sequencing and annotation.</title>
        <authorList>
            <consortium name="The Broad Institute Genomics Platform"/>
            <consortium name="The Broad Institute Genome Sequencing Center for Infectious Disease"/>
            <person name="Wu L."/>
            <person name="Ma J."/>
        </authorList>
    </citation>
    <scope>NUCLEOTIDE SEQUENCE [LARGE SCALE GENOMIC DNA]</scope>
    <source>
        <strain evidence="3">CGMCC 1.16033</strain>
    </source>
</reference>
<feature type="transmembrane region" description="Helical" evidence="1">
    <location>
        <begin position="147"/>
        <end position="164"/>
    </location>
</feature>
<dbReference type="Proteomes" id="UP000606498">
    <property type="component" value="Unassembled WGS sequence"/>
</dbReference>
<keyword evidence="1" id="KW-0812">Transmembrane</keyword>
<feature type="transmembrane region" description="Helical" evidence="1">
    <location>
        <begin position="109"/>
        <end position="127"/>
    </location>
</feature>
<dbReference type="Pfam" id="PF09933">
    <property type="entry name" value="DUF2165"/>
    <property type="match status" value="1"/>
</dbReference>
<proteinExistence type="predicted"/>
<sequence length="165" mass="18348">MFNSTNAFRFFSMMIVLTVTTIAAIGCLGNITDSESNLQFVRHVFSMDTTYNSPDIMWRAVTAPSVHMIGFISIIIIEATLTFCGFLGLFKLAKHFNSDSQTFEQQKTLALIAMGLAVLVWGFIFQAAGGEWFASWQSQHWNGLRDATRIVMMAMLGGVCLKLAK</sequence>
<keyword evidence="1" id="KW-1133">Transmembrane helix</keyword>
<feature type="transmembrane region" description="Helical" evidence="1">
    <location>
        <begin position="68"/>
        <end position="89"/>
    </location>
</feature>
<keyword evidence="3" id="KW-1185">Reference proteome</keyword>
<protein>
    <submittedName>
        <fullName evidence="2">Membrane protein</fullName>
    </submittedName>
</protein>
<organism evidence="2 3">
    <name type="scientific">Shewanella carassii</name>
    <dbReference type="NCBI Taxonomy" id="1987584"/>
    <lineage>
        <taxon>Bacteria</taxon>
        <taxon>Pseudomonadati</taxon>
        <taxon>Pseudomonadota</taxon>
        <taxon>Gammaproteobacteria</taxon>
        <taxon>Alteromonadales</taxon>
        <taxon>Shewanellaceae</taxon>
        <taxon>Shewanella</taxon>
    </lineage>
</organism>
<dbReference type="InterPro" id="IPR018681">
    <property type="entry name" value="DUF2165_transmembrane"/>
</dbReference>
<gene>
    <name evidence="2" type="ORF">GCM10011520_10560</name>
</gene>
<accession>A0ABQ1T0K0</accession>
<dbReference type="EMBL" id="BMKO01000002">
    <property type="protein sequence ID" value="GGE71787.1"/>
    <property type="molecule type" value="Genomic_DNA"/>
</dbReference>